<organism evidence="6 7">
    <name type="scientific">Rhypophila decipiens</name>
    <dbReference type="NCBI Taxonomy" id="261697"/>
    <lineage>
        <taxon>Eukaryota</taxon>
        <taxon>Fungi</taxon>
        <taxon>Dikarya</taxon>
        <taxon>Ascomycota</taxon>
        <taxon>Pezizomycotina</taxon>
        <taxon>Sordariomycetes</taxon>
        <taxon>Sordariomycetidae</taxon>
        <taxon>Sordariales</taxon>
        <taxon>Naviculisporaceae</taxon>
        <taxon>Rhypophila</taxon>
    </lineage>
</organism>
<evidence type="ECO:0000256" key="3">
    <source>
        <dbReference type="ARBA" id="ARBA00022833"/>
    </source>
</evidence>
<evidence type="ECO:0000256" key="4">
    <source>
        <dbReference type="ARBA" id="ARBA00023239"/>
    </source>
</evidence>
<evidence type="ECO:0000313" key="7">
    <source>
        <dbReference type="Proteomes" id="UP001301769"/>
    </source>
</evidence>
<proteinExistence type="inferred from homology"/>
<sequence length="175" mass="19368">MAAATDVELGPLPKRVTGSCQCGKIAYRVEFPPDHDFKQNNGTCQCTQCRKSTSSLFFLYFKVPYAHLTWTSPSTASLKNYYCTPGMARGFCSECGTFLYWRYENGPHISLAIGTVDPLYLFGEGAENTNGEVPKEGFGRALANCCGAHEWIKNEIKGVTDGMELLQRGERIPES</sequence>
<dbReference type="Proteomes" id="UP001301769">
    <property type="component" value="Unassembled WGS sequence"/>
</dbReference>
<gene>
    <name evidence="6" type="ORF">QBC37DRAFT_340442</name>
</gene>
<dbReference type="AlphaFoldDB" id="A0AAN7BBU1"/>
<reference evidence="6" key="2">
    <citation type="submission" date="2023-05" db="EMBL/GenBank/DDBJ databases">
        <authorList>
            <consortium name="Lawrence Berkeley National Laboratory"/>
            <person name="Steindorff A."/>
            <person name="Hensen N."/>
            <person name="Bonometti L."/>
            <person name="Westerberg I."/>
            <person name="Brannstrom I.O."/>
            <person name="Guillou S."/>
            <person name="Cros-Aarteil S."/>
            <person name="Calhoun S."/>
            <person name="Haridas S."/>
            <person name="Kuo A."/>
            <person name="Mondo S."/>
            <person name="Pangilinan J."/>
            <person name="Riley R."/>
            <person name="Labutti K."/>
            <person name="Andreopoulos B."/>
            <person name="Lipzen A."/>
            <person name="Chen C."/>
            <person name="Yanf M."/>
            <person name="Daum C."/>
            <person name="Ng V."/>
            <person name="Clum A."/>
            <person name="Ohm R."/>
            <person name="Martin F."/>
            <person name="Silar P."/>
            <person name="Natvig D."/>
            <person name="Lalanne C."/>
            <person name="Gautier V."/>
            <person name="Ament-Velasquez S.L."/>
            <person name="Kruys A."/>
            <person name="Hutchinson M.I."/>
            <person name="Powell A.J."/>
            <person name="Barry K."/>
            <person name="Miller A.N."/>
            <person name="Grigoriev I.V."/>
            <person name="Debuchy R."/>
            <person name="Gladieux P."/>
            <person name="Thoren M.H."/>
            <person name="Johannesson H."/>
        </authorList>
    </citation>
    <scope>NUCLEOTIDE SEQUENCE</scope>
    <source>
        <strain evidence="6">PSN293</strain>
    </source>
</reference>
<dbReference type="PANTHER" id="PTHR33337:SF40">
    <property type="entry name" value="CENP-V_GFA DOMAIN-CONTAINING PROTEIN-RELATED"/>
    <property type="match status" value="1"/>
</dbReference>
<comment type="caution">
    <text evidence="6">The sequence shown here is derived from an EMBL/GenBank/DDBJ whole genome shotgun (WGS) entry which is preliminary data.</text>
</comment>
<name>A0AAN7BBU1_9PEZI</name>
<dbReference type="InterPro" id="IPR011057">
    <property type="entry name" value="Mss4-like_sf"/>
</dbReference>
<keyword evidence="7" id="KW-1185">Reference proteome</keyword>
<dbReference type="Pfam" id="PF04828">
    <property type="entry name" value="GFA"/>
    <property type="match status" value="1"/>
</dbReference>
<dbReference type="Gene3D" id="3.90.1590.10">
    <property type="entry name" value="glutathione-dependent formaldehyde- activating enzyme (gfa)"/>
    <property type="match status" value="1"/>
</dbReference>
<dbReference type="GO" id="GO:0016846">
    <property type="term" value="F:carbon-sulfur lyase activity"/>
    <property type="evidence" value="ECO:0007669"/>
    <property type="project" value="InterPro"/>
</dbReference>
<dbReference type="EMBL" id="MU858082">
    <property type="protein sequence ID" value="KAK4215230.1"/>
    <property type="molecule type" value="Genomic_DNA"/>
</dbReference>
<keyword evidence="4" id="KW-0456">Lyase</keyword>
<keyword evidence="3" id="KW-0862">Zinc</keyword>
<keyword evidence="2" id="KW-0479">Metal-binding</keyword>
<comment type="similarity">
    <text evidence="1">Belongs to the Gfa family.</text>
</comment>
<protein>
    <submittedName>
        <fullName evidence="6">Mss4-like protein</fullName>
    </submittedName>
</protein>
<evidence type="ECO:0000256" key="1">
    <source>
        <dbReference type="ARBA" id="ARBA00005495"/>
    </source>
</evidence>
<accession>A0AAN7BBU1</accession>
<evidence type="ECO:0000256" key="2">
    <source>
        <dbReference type="ARBA" id="ARBA00022723"/>
    </source>
</evidence>
<dbReference type="SUPFAM" id="SSF51316">
    <property type="entry name" value="Mss4-like"/>
    <property type="match status" value="1"/>
</dbReference>
<dbReference type="GO" id="GO:0046872">
    <property type="term" value="F:metal ion binding"/>
    <property type="evidence" value="ECO:0007669"/>
    <property type="project" value="UniProtKB-KW"/>
</dbReference>
<feature type="domain" description="CENP-V/GFA" evidence="5">
    <location>
        <begin position="16"/>
        <end position="136"/>
    </location>
</feature>
<evidence type="ECO:0000259" key="5">
    <source>
        <dbReference type="PROSITE" id="PS51891"/>
    </source>
</evidence>
<evidence type="ECO:0000313" key="6">
    <source>
        <dbReference type="EMBL" id="KAK4215230.1"/>
    </source>
</evidence>
<dbReference type="InterPro" id="IPR006913">
    <property type="entry name" value="CENP-V/GFA"/>
</dbReference>
<dbReference type="PROSITE" id="PS51891">
    <property type="entry name" value="CENP_V_GFA"/>
    <property type="match status" value="1"/>
</dbReference>
<dbReference type="PANTHER" id="PTHR33337">
    <property type="entry name" value="GFA DOMAIN-CONTAINING PROTEIN"/>
    <property type="match status" value="1"/>
</dbReference>
<reference evidence="6" key="1">
    <citation type="journal article" date="2023" name="Mol. Phylogenet. Evol.">
        <title>Genome-scale phylogeny and comparative genomics of the fungal order Sordariales.</title>
        <authorList>
            <person name="Hensen N."/>
            <person name="Bonometti L."/>
            <person name="Westerberg I."/>
            <person name="Brannstrom I.O."/>
            <person name="Guillou S."/>
            <person name="Cros-Aarteil S."/>
            <person name="Calhoun S."/>
            <person name="Haridas S."/>
            <person name="Kuo A."/>
            <person name="Mondo S."/>
            <person name="Pangilinan J."/>
            <person name="Riley R."/>
            <person name="LaButti K."/>
            <person name="Andreopoulos B."/>
            <person name="Lipzen A."/>
            <person name="Chen C."/>
            <person name="Yan M."/>
            <person name="Daum C."/>
            <person name="Ng V."/>
            <person name="Clum A."/>
            <person name="Steindorff A."/>
            <person name="Ohm R.A."/>
            <person name="Martin F."/>
            <person name="Silar P."/>
            <person name="Natvig D.O."/>
            <person name="Lalanne C."/>
            <person name="Gautier V."/>
            <person name="Ament-Velasquez S.L."/>
            <person name="Kruys A."/>
            <person name="Hutchinson M.I."/>
            <person name="Powell A.J."/>
            <person name="Barry K."/>
            <person name="Miller A.N."/>
            <person name="Grigoriev I.V."/>
            <person name="Debuchy R."/>
            <person name="Gladieux P."/>
            <person name="Hiltunen Thoren M."/>
            <person name="Johannesson H."/>
        </authorList>
    </citation>
    <scope>NUCLEOTIDE SEQUENCE</scope>
    <source>
        <strain evidence="6">PSN293</strain>
    </source>
</reference>